<dbReference type="Pfam" id="PF25372">
    <property type="entry name" value="DUF7885"/>
    <property type="match status" value="1"/>
</dbReference>
<dbReference type="EMBL" id="SUNJ01003209">
    <property type="protein sequence ID" value="TPP65421.1"/>
    <property type="molecule type" value="Genomic_DNA"/>
</dbReference>
<dbReference type="InterPro" id="IPR006553">
    <property type="entry name" value="Leu-rich_rpt_Cys-con_subtyp"/>
</dbReference>
<dbReference type="Gene3D" id="3.80.10.10">
    <property type="entry name" value="Ribonuclease Inhibitor"/>
    <property type="match status" value="2"/>
</dbReference>
<dbReference type="Proteomes" id="UP000316759">
    <property type="component" value="Unassembled WGS sequence"/>
</dbReference>
<dbReference type="InterPro" id="IPR057207">
    <property type="entry name" value="FBXL15_LRR"/>
</dbReference>
<evidence type="ECO:0000259" key="2">
    <source>
        <dbReference type="Pfam" id="PF25372"/>
    </source>
</evidence>
<comment type="caution">
    <text evidence="3">The sequence shown here is derived from an EMBL/GenBank/DDBJ whole genome shotgun (WGS) entry which is preliminary data.</text>
</comment>
<organism evidence="3 4">
    <name type="scientific">Fasciola gigantica</name>
    <name type="common">Giant liver fluke</name>
    <dbReference type="NCBI Taxonomy" id="46835"/>
    <lineage>
        <taxon>Eukaryota</taxon>
        <taxon>Metazoa</taxon>
        <taxon>Spiralia</taxon>
        <taxon>Lophotrochozoa</taxon>
        <taxon>Platyhelminthes</taxon>
        <taxon>Trematoda</taxon>
        <taxon>Digenea</taxon>
        <taxon>Plagiorchiida</taxon>
        <taxon>Echinostomata</taxon>
        <taxon>Echinostomatoidea</taxon>
        <taxon>Fasciolidae</taxon>
        <taxon>Fasciola</taxon>
    </lineage>
</organism>
<feature type="domain" description="F-box/LRR-repeat protein 15-like leucin rich repeat" evidence="2">
    <location>
        <begin position="4"/>
        <end position="114"/>
    </location>
</feature>
<reference evidence="3 4" key="1">
    <citation type="submission" date="2019-04" db="EMBL/GenBank/DDBJ databases">
        <title>Annotation for the trematode Fasciola gigantica.</title>
        <authorList>
            <person name="Choi Y.-J."/>
        </authorList>
    </citation>
    <scope>NUCLEOTIDE SEQUENCE [LARGE SCALE GENOMIC DNA]</scope>
    <source>
        <strain evidence="3">Uganda_cow_1</strain>
    </source>
</reference>
<keyword evidence="4" id="KW-1185">Reference proteome</keyword>
<evidence type="ECO:0000256" key="1">
    <source>
        <dbReference type="ARBA" id="ARBA00022786"/>
    </source>
</evidence>
<dbReference type="SUPFAM" id="SSF52047">
    <property type="entry name" value="RNI-like"/>
    <property type="match status" value="1"/>
</dbReference>
<dbReference type="AlphaFoldDB" id="A0A504YZA4"/>
<protein>
    <submittedName>
        <fullName evidence="3">F-box and leucine-rich repeat protein 16</fullName>
    </submittedName>
</protein>
<dbReference type="SMART" id="SM00367">
    <property type="entry name" value="LRR_CC"/>
    <property type="match status" value="3"/>
</dbReference>
<accession>A0A504YZA4</accession>
<name>A0A504YZA4_FASGI</name>
<dbReference type="GO" id="GO:0005737">
    <property type="term" value="C:cytoplasm"/>
    <property type="evidence" value="ECO:0007669"/>
    <property type="project" value="TreeGrafter"/>
</dbReference>
<dbReference type="OrthoDB" id="10044893at2759"/>
<gene>
    <name evidence="3" type="ORF">FGIG_12423</name>
</gene>
<keyword evidence="1" id="KW-0833">Ubl conjugation pathway</keyword>
<dbReference type="InterPro" id="IPR050648">
    <property type="entry name" value="F-box_LRR-repeat"/>
</dbReference>
<dbReference type="InterPro" id="IPR032675">
    <property type="entry name" value="LRR_dom_sf"/>
</dbReference>
<dbReference type="PANTHER" id="PTHR13382">
    <property type="entry name" value="MITOCHONDRIAL ATP SYNTHASE COUPLING FACTOR B"/>
    <property type="match status" value="1"/>
</dbReference>
<proteinExistence type="predicted"/>
<sequence>MLPDLKRLTLQAYHVTDAAFSYFSPRQRSSLESVRLTQCMDVTNQGLINLAFALPSLVVLSVNGCTNLTDDGLEVICENLKHLRALDLAWCAKVTDSGMESVASCLSLLQKLILDR</sequence>
<dbReference type="PANTHER" id="PTHR13382:SF46">
    <property type="entry name" value="LEUCINE-RICH REPEAT-CONTAINING PROTEIN"/>
    <property type="match status" value="1"/>
</dbReference>
<evidence type="ECO:0000313" key="3">
    <source>
        <dbReference type="EMBL" id="TPP65421.1"/>
    </source>
</evidence>
<evidence type="ECO:0000313" key="4">
    <source>
        <dbReference type="Proteomes" id="UP000316759"/>
    </source>
</evidence>
<dbReference type="STRING" id="46835.A0A504YZA4"/>